<evidence type="ECO:0000256" key="3">
    <source>
        <dbReference type="ARBA" id="ARBA00010763"/>
    </source>
</evidence>
<dbReference type="NCBIfam" id="NF011068">
    <property type="entry name" value="PRK14498.1"/>
    <property type="match status" value="1"/>
</dbReference>
<organism evidence="9 10">
    <name type="scientific">Candidatus Viridilinea halotolerans</name>
    <dbReference type="NCBI Taxonomy" id="2491704"/>
    <lineage>
        <taxon>Bacteria</taxon>
        <taxon>Bacillati</taxon>
        <taxon>Chloroflexota</taxon>
        <taxon>Chloroflexia</taxon>
        <taxon>Chloroflexales</taxon>
        <taxon>Chloroflexineae</taxon>
        <taxon>Oscillochloridaceae</taxon>
        <taxon>Candidatus Viridilinea</taxon>
    </lineage>
</organism>
<comment type="catalytic activity">
    <reaction evidence="6">
        <text>adenylyl-molybdopterin + molybdate = Mo-molybdopterin + AMP + H(+)</text>
        <dbReference type="Rhea" id="RHEA:35047"/>
        <dbReference type="ChEBI" id="CHEBI:15378"/>
        <dbReference type="ChEBI" id="CHEBI:36264"/>
        <dbReference type="ChEBI" id="CHEBI:62727"/>
        <dbReference type="ChEBI" id="CHEBI:71302"/>
        <dbReference type="ChEBI" id="CHEBI:456215"/>
        <dbReference type="EC" id="2.10.1.1"/>
    </reaction>
</comment>
<keyword evidence="7" id="KW-0460">Magnesium</keyword>
<comment type="caution">
    <text evidence="9">The sequence shown here is derived from an EMBL/GenBank/DDBJ whole genome shotgun (WGS) entry which is preliminary data.</text>
</comment>
<dbReference type="PANTHER" id="PTHR10192">
    <property type="entry name" value="MOLYBDOPTERIN BIOSYNTHESIS PROTEIN"/>
    <property type="match status" value="1"/>
</dbReference>
<dbReference type="UniPathway" id="UPA00344"/>
<dbReference type="GO" id="GO:0006777">
    <property type="term" value="P:Mo-molybdopterin cofactor biosynthetic process"/>
    <property type="evidence" value="ECO:0007669"/>
    <property type="project" value="UniProtKB-UniRule"/>
</dbReference>
<keyword evidence="5 7" id="KW-0501">Molybdenum cofactor biosynthesis</keyword>
<accession>A0A426UBL4</accession>
<dbReference type="Gene3D" id="2.170.190.11">
    <property type="entry name" value="Molybdopterin biosynthesis moea protein, domain 3"/>
    <property type="match status" value="1"/>
</dbReference>
<dbReference type="Proteomes" id="UP000280307">
    <property type="component" value="Unassembled WGS sequence"/>
</dbReference>
<comment type="similarity">
    <text evidence="3 7">Belongs to the MoeA family.</text>
</comment>
<dbReference type="SUPFAM" id="SSF53850">
    <property type="entry name" value="Periplasmic binding protein-like II"/>
    <property type="match status" value="1"/>
</dbReference>
<evidence type="ECO:0000313" key="9">
    <source>
        <dbReference type="EMBL" id="RRR78185.1"/>
    </source>
</evidence>
<gene>
    <name evidence="9" type="ORF">EI684_00620</name>
</gene>
<dbReference type="SMART" id="SM00852">
    <property type="entry name" value="MoCF_biosynth"/>
    <property type="match status" value="1"/>
</dbReference>
<dbReference type="Gene3D" id="3.40.980.10">
    <property type="entry name" value="MoaB/Mog-like domain"/>
    <property type="match status" value="1"/>
</dbReference>
<dbReference type="GO" id="GO:0005829">
    <property type="term" value="C:cytosol"/>
    <property type="evidence" value="ECO:0007669"/>
    <property type="project" value="TreeGrafter"/>
</dbReference>
<evidence type="ECO:0000256" key="2">
    <source>
        <dbReference type="ARBA" id="ARBA00005046"/>
    </source>
</evidence>
<dbReference type="GO" id="GO:0046872">
    <property type="term" value="F:metal ion binding"/>
    <property type="evidence" value="ECO:0007669"/>
    <property type="project" value="UniProtKB-UniRule"/>
</dbReference>
<feature type="domain" description="MoaB/Mog" evidence="8">
    <location>
        <begin position="180"/>
        <end position="321"/>
    </location>
</feature>
<dbReference type="InterPro" id="IPR038987">
    <property type="entry name" value="MoeA-like"/>
</dbReference>
<evidence type="ECO:0000256" key="4">
    <source>
        <dbReference type="ARBA" id="ARBA00022505"/>
    </source>
</evidence>
<proteinExistence type="inferred from homology"/>
<name>A0A426UBL4_9CHLR</name>
<dbReference type="InterPro" id="IPR005110">
    <property type="entry name" value="MoeA_linker/N"/>
</dbReference>
<dbReference type="Gene3D" id="3.90.105.10">
    <property type="entry name" value="Molybdopterin biosynthesis moea protein, domain 2"/>
    <property type="match status" value="1"/>
</dbReference>
<dbReference type="SUPFAM" id="SSF63867">
    <property type="entry name" value="MoeA C-terminal domain-like"/>
    <property type="match status" value="1"/>
</dbReference>
<keyword evidence="7" id="KW-0808">Transferase</keyword>
<dbReference type="InterPro" id="IPR024370">
    <property type="entry name" value="PBP_domain"/>
</dbReference>
<evidence type="ECO:0000256" key="1">
    <source>
        <dbReference type="ARBA" id="ARBA00002901"/>
    </source>
</evidence>
<evidence type="ECO:0000313" key="10">
    <source>
        <dbReference type="Proteomes" id="UP000280307"/>
    </source>
</evidence>
<dbReference type="InterPro" id="IPR001453">
    <property type="entry name" value="MoaB/Mog_dom"/>
</dbReference>
<comment type="pathway">
    <text evidence="2 7">Cofactor biosynthesis; molybdopterin biosynthesis.</text>
</comment>
<dbReference type="Pfam" id="PF00994">
    <property type="entry name" value="MoCF_biosynth"/>
    <property type="match status" value="1"/>
</dbReference>
<evidence type="ECO:0000259" key="8">
    <source>
        <dbReference type="SMART" id="SM00852"/>
    </source>
</evidence>
<dbReference type="Gene3D" id="2.40.340.10">
    <property type="entry name" value="MoeA, C-terminal, domain IV"/>
    <property type="match status" value="1"/>
</dbReference>
<dbReference type="GO" id="GO:0061599">
    <property type="term" value="F:molybdopterin molybdotransferase activity"/>
    <property type="evidence" value="ECO:0007669"/>
    <property type="project" value="UniProtKB-UniRule"/>
</dbReference>
<dbReference type="EC" id="2.10.1.1" evidence="7"/>
<evidence type="ECO:0000256" key="5">
    <source>
        <dbReference type="ARBA" id="ARBA00023150"/>
    </source>
</evidence>
<dbReference type="SUPFAM" id="SSF53218">
    <property type="entry name" value="Molybdenum cofactor biosynthesis proteins"/>
    <property type="match status" value="1"/>
</dbReference>
<dbReference type="AlphaFoldDB" id="A0A426UBL4"/>
<dbReference type="InterPro" id="IPR036688">
    <property type="entry name" value="MoeA_C_domain_IV_sf"/>
</dbReference>
<keyword evidence="7" id="KW-0479">Metal-binding</keyword>
<dbReference type="PANTHER" id="PTHR10192:SF16">
    <property type="entry name" value="MOLYBDOPTERIN MOLYBDENUMTRANSFERASE"/>
    <property type="match status" value="1"/>
</dbReference>
<reference evidence="9 10" key="1">
    <citation type="submission" date="2018-12" db="EMBL/GenBank/DDBJ databases">
        <title>Genome Sequence of Candidatus Viridilinea halotolerans isolated from saline sulfide-rich spring.</title>
        <authorList>
            <person name="Grouzdev D.S."/>
            <person name="Burganskaya E.I."/>
            <person name="Krutkina M.S."/>
            <person name="Sukhacheva M.V."/>
            <person name="Gorlenko V.M."/>
        </authorList>
    </citation>
    <scope>NUCLEOTIDE SEQUENCE [LARGE SCALE GENOMIC DNA]</scope>
    <source>
        <strain evidence="9">Chok-6</strain>
    </source>
</reference>
<dbReference type="SUPFAM" id="SSF63882">
    <property type="entry name" value="MoeA N-terminal region -like"/>
    <property type="match status" value="1"/>
</dbReference>
<dbReference type="Pfam" id="PF03454">
    <property type="entry name" value="MoeA_C"/>
    <property type="match status" value="1"/>
</dbReference>
<dbReference type="InterPro" id="IPR005111">
    <property type="entry name" value="MoeA_C_domain_IV"/>
</dbReference>
<dbReference type="Pfam" id="PF03453">
    <property type="entry name" value="MoeA_N"/>
    <property type="match status" value="1"/>
</dbReference>
<comment type="function">
    <text evidence="1 7">Catalyzes the insertion of molybdate into adenylated molybdopterin with the concomitant release of AMP.</text>
</comment>
<evidence type="ECO:0000256" key="7">
    <source>
        <dbReference type="RuleBase" id="RU365090"/>
    </source>
</evidence>
<dbReference type="InterPro" id="IPR036425">
    <property type="entry name" value="MoaB/Mog-like_dom_sf"/>
</dbReference>
<evidence type="ECO:0000256" key="6">
    <source>
        <dbReference type="ARBA" id="ARBA00047317"/>
    </source>
</evidence>
<keyword evidence="4 7" id="KW-0500">Molybdenum</keyword>
<dbReference type="EMBL" id="RSAS01000027">
    <property type="protein sequence ID" value="RRR78185.1"/>
    <property type="molecule type" value="Genomic_DNA"/>
</dbReference>
<protein>
    <recommendedName>
        <fullName evidence="7">Molybdopterin molybdenumtransferase</fullName>
        <ecNumber evidence="7">2.10.1.1</ecNumber>
    </recommendedName>
</protein>
<dbReference type="Pfam" id="PF12727">
    <property type="entry name" value="PBP_like"/>
    <property type="match status" value="1"/>
</dbReference>
<dbReference type="InterPro" id="IPR036135">
    <property type="entry name" value="MoeA_linker/N_sf"/>
</dbReference>
<sequence length="657" mass="69952">MTKRSYYLEDVALNDAVDRFAAALERAGGLPLATAETIPLDQARGRITAAPIMAALSSPHYHAAAMDGIAVQAAVTLGASETTPVRLTLSRQAVWVDTGDPLPPDTDAVVMAEHVQTLDATTLEIVTPVAPWQHVRPLGEDIVATELLLPAGHQLRPVDLGALAAAGHATVAVRVRPRVAIIPTGSELVPFEQAAAQGVQAGDIIEFNSLIIAGMLEEWGAIPLRYPPVADREELLRTTMRTALEHCDILVINAGSSAGSEDYTARLLAELGEVAVHGVAIRPGHPAILAVAQGKPALGLPGYPVSTALTAELFLRPLVYRMQGLTPPARPKVSAQISRKLLSPLGEDEFVRVTLGRVDERLVATPLSRGAGLVSALMRADGLAHIPRFAEGLHAGAEVAVELLRDAASIEQTLVAIGSHDLALDLLASHMRRFAPGVRLSSANVGSLGGLMALKRRDAHLAGTHLLDEATGSYNWPFIKRLLPDEEMVLVHLAYREQGFIVPAGNPMDLAALHDLVRPDVRFVNRQKGSGTRVLLDYQLKQEGLAPEQINGYAREEFTHMAVAAAVLSGSANVGMGILAAARALGLAYVPLFSERYDLAIPRRHWESALLDPLRRTLADPSYQQAVAALGGYAVAKMGAVMEEADEVQERKAAAAP</sequence>
<comment type="cofactor">
    <cofactor evidence="7">
        <name>Mg(2+)</name>
        <dbReference type="ChEBI" id="CHEBI:18420"/>
    </cofactor>
</comment>
<dbReference type="CDD" id="cd00887">
    <property type="entry name" value="MoeA"/>
    <property type="match status" value="1"/>
</dbReference>